<evidence type="ECO:0000256" key="2">
    <source>
        <dbReference type="ARBA" id="ARBA00006706"/>
    </source>
</evidence>
<evidence type="ECO:0000256" key="4">
    <source>
        <dbReference type="ARBA" id="ARBA00022723"/>
    </source>
</evidence>
<comment type="cofactor">
    <cofactor evidence="1">
        <name>Mg(2+)</name>
        <dbReference type="ChEBI" id="CHEBI:18420"/>
    </cofactor>
</comment>
<accession>A0A0M0JM24</accession>
<evidence type="ECO:0000313" key="9">
    <source>
        <dbReference type="Proteomes" id="UP000037460"/>
    </source>
</evidence>
<evidence type="ECO:0000256" key="7">
    <source>
        <dbReference type="RuleBase" id="RU004466"/>
    </source>
</evidence>
<comment type="caution">
    <text evidence="8">The sequence shown here is derived from an EMBL/GenBank/DDBJ whole genome shotgun (WGS) entry which is preliminary data.</text>
</comment>
<gene>
    <name evidence="8" type="ORF">Ctob_009649</name>
</gene>
<dbReference type="InterPro" id="IPR033749">
    <property type="entry name" value="Polyprenyl_synt_CS"/>
</dbReference>
<evidence type="ECO:0000256" key="1">
    <source>
        <dbReference type="ARBA" id="ARBA00001946"/>
    </source>
</evidence>
<dbReference type="Gene3D" id="1.10.600.10">
    <property type="entry name" value="Farnesyl Diphosphate Synthase"/>
    <property type="match status" value="1"/>
</dbReference>
<keyword evidence="6" id="KW-0414">Isoprene biosynthesis</keyword>
<proteinExistence type="inferred from homology"/>
<dbReference type="OrthoDB" id="9927103at2759"/>
<keyword evidence="9" id="KW-1185">Reference proteome</keyword>
<dbReference type="Proteomes" id="UP000037460">
    <property type="component" value="Unassembled WGS sequence"/>
</dbReference>
<dbReference type="SUPFAM" id="SSF48576">
    <property type="entry name" value="Terpenoid synthases"/>
    <property type="match status" value="1"/>
</dbReference>
<dbReference type="EMBL" id="JWZX01002704">
    <property type="protein sequence ID" value="KOO27525.1"/>
    <property type="molecule type" value="Genomic_DNA"/>
</dbReference>
<comment type="similarity">
    <text evidence="2 7">Belongs to the FPP/GGPP synthase family.</text>
</comment>
<evidence type="ECO:0000256" key="3">
    <source>
        <dbReference type="ARBA" id="ARBA00022679"/>
    </source>
</evidence>
<dbReference type="InterPro" id="IPR000092">
    <property type="entry name" value="Polyprenyl_synt"/>
</dbReference>
<dbReference type="SFLD" id="SFLDS00005">
    <property type="entry name" value="Isoprenoid_Synthase_Type_I"/>
    <property type="match status" value="1"/>
</dbReference>
<sequence length="313" mass="33439">MAPIMQPIRDELPALVTSEHKVLTDVAEHFFKKTGKSFRPTIVMLAAAAANGGAKANASQQRLAQIVEMIHVSSLMHDDVIDRSDTRRGAPAVHKVWGVKTAVMGGDFLLARATVLLARLGNNEVVKLMAQTIDEMVAGELMQATETSDSLLDFDHYLHKTYRKTAALICLSCESAAVLGGHTAEVQQALHAYGRHLGLAFQVVDDLLDLTASSDVLGKPAGADMAAGHATAPALYALEEHPEMEELIRRKFKGEGDVAKALQLTTGSAALRRTADLATSHAQKAADAIGVLPPSAARDGLLRLCADVINRNE</sequence>
<protein>
    <submittedName>
        <fullName evidence="8">Solanesyl diphosphate synthase</fullName>
    </submittedName>
</protein>
<keyword evidence="3 7" id="KW-0808">Transferase</keyword>
<dbReference type="Pfam" id="PF00348">
    <property type="entry name" value="polyprenyl_synt"/>
    <property type="match status" value="1"/>
</dbReference>
<dbReference type="PROSITE" id="PS00723">
    <property type="entry name" value="POLYPRENYL_SYNTHASE_1"/>
    <property type="match status" value="1"/>
</dbReference>
<dbReference type="PROSITE" id="PS00444">
    <property type="entry name" value="POLYPRENYL_SYNTHASE_2"/>
    <property type="match status" value="1"/>
</dbReference>
<dbReference type="GO" id="GO:0008299">
    <property type="term" value="P:isoprenoid biosynthetic process"/>
    <property type="evidence" value="ECO:0007669"/>
    <property type="project" value="UniProtKB-KW"/>
</dbReference>
<dbReference type="AlphaFoldDB" id="A0A0M0JM24"/>
<dbReference type="InterPro" id="IPR008949">
    <property type="entry name" value="Isoprenoid_synthase_dom_sf"/>
</dbReference>
<evidence type="ECO:0000256" key="6">
    <source>
        <dbReference type="ARBA" id="ARBA00023229"/>
    </source>
</evidence>
<dbReference type="PANTHER" id="PTHR12001">
    <property type="entry name" value="GERANYLGERANYL PYROPHOSPHATE SYNTHASE"/>
    <property type="match status" value="1"/>
</dbReference>
<keyword evidence="4" id="KW-0479">Metal-binding</keyword>
<reference evidence="9" key="1">
    <citation type="journal article" date="2015" name="PLoS Genet.">
        <title>Genome Sequence and Transcriptome Analyses of Chrysochromulina tobin: Metabolic Tools for Enhanced Algal Fitness in the Prominent Order Prymnesiales (Haptophyceae).</title>
        <authorList>
            <person name="Hovde B.T."/>
            <person name="Deodato C.R."/>
            <person name="Hunsperger H.M."/>
            <person name="Ryken S.A."/>
            <person name="Yost W."/>
            <person name="Jha R.K."/>
            <person name="Patterson J."/>
            <person name="Monnat R.J. Jr."/>
            <person name="Barlow S.B."/>
            <person name="Starkenburg S.R."/>
            <person name="Cattolico R.A."/>
        </authorList>
    </citation>
    <scope>NUCLEOTIDE SEQUENCE</scope>
    <source>
        <strain evidence="9">CCMP291</strain>
    </source>
</reference>
<dbReference type="PANTHER" id="PTHR12001:SF69">
    <property type="entry name" value="ALL TRANS-POLYPRENYL-DIPHOSPHATE SYNTHASE PDSS1"/>
    <property type="match status" value="1"/>
</dbReference>
<dbReference type="GO" id="GO:1990234">
    <property type="term" value="C:transferase complex"/>
    <property type="evidence" value="ECO:0007669"/>
    <property type="project" value="TreeGrafter"/>
</dbReference>
<evidence type="ECO:0000256" key="5">
    <source>
        <dbReference type="ARBA" id="ARBA00022842"/>
    </source>
</evidence>
<organism evidence="8 9">
    <name type="scientific">Chrysochromulina tobinii</name>
    <dbReference type="NCBI Taxonomy" id="1460289"/>
    <lineage>
        <taxon>Eukaryota</taxon>
        <taxon>Haptista</taxon>
        <taxon>Haptophyta</taxon>
        <taxon>Prymnesiophyceae</taxon>
        <taxon>Prymnesiales</taxon>
        <taxon>Chrysochromulinaceae</taxon>
        <taxon>Chrysochromulina</taxon>
    </lineage>
</organism>
<evidence type="ECO:0000313" key="8">
    <source>
        <dbReference type="EMBL" id="KOO27525.1"/>
    </source>
</evidence>
<name>A0A0M0JM24_9EUKA</name>
<keyword evidence="5" id="KW-0460">Magnesium</keyword>
<dbReference type="GO" id="GO:0004659">
    <property type="term" value="F:prenyltransferase activity"/>
    <property type="evidence" value="ECO:0007669"/>
    <property type="project" value="InterPro"/>
</dbReference>
<dbReference type="GO" id="GO:0006744">
    <property type="term" value="P:ubiquinone biosynthetic process"/>
    <property type="evidence" value="ECO:0007669"/>
    <property type="project" value="TreeGrafter"/>
</dbReference>
<dbReference type="GO" id="GO:0046872">
    <property type="term" value="F:metal ion binding"/>
    <property type="evidence" value="ECO:0007669"/>
    <property type="project" value="UniProtKB-KW"/>
</dbReference>
<dbReference type="CDD" id="cd00685">
    <property type="entry name" value="Trans_IPPS_HT"/>
    <property type="match status" value="1"/>
</dbReference>